<proteinExistence type="predicted"/>
<gene>
    <name evidence="1" type="ORF">P43SY_004757</name>
</gene>
<sequence length="223" mass="24593">MEAALSSSSSSASPAQEELWNILLLQHEAIQSRLREFHQQVEAFVQLTATNPLTGARQAAAHESPVPLRERAAPGAAPQLISETAARLATEFCDARGALRDGASLPAFTKRLGEAALTLEDKAQMLFVLDQTFRAAESAGLSAAFEKERGYEVLLDWFAGACTYQDDANKAFSRLVLQFLQQHKPAMTHARKVVLSRLRQLQPFAVGRQTKALLKETVEKYRE</sequence>
<reference evidence="1" key="1">
    <citation type="submission" date="2021-12" db="EMBL/GenBank/DDBJ databases">
        <title>Prjna785345.</title>
        <authorList>
            <person name="Rujirawat T."/>
            <person name="Krajaejun T."/>
        </authorList>
    </citation>
    <scope>NUCLEOTIDE SEQUENCE</scope>
    <source>
        <strain evidence="1">Pi057C3</strain>
    </source>
</reference>
<keyword evidence="2" id="KW-1185">Reference proteome</keyword>
<evidence type="ECO:0000313" key="1">
    <source>
        <dbReference type="EMBL" id="KAJ0407329.1"/>
    </source>
</evidence>
<name>A0AAD5QBX0_PYTIN</name>
<organism evidence="1 2">
    <name type="scientific">Pythium insidiosum</name>
    <name type="common">Pythiosis disease agent</name>
    <dbReference type="NCBI Taxonomy" id="114742"/>
    <lineage>
        <taxon>Eukaryota</taxon>
        <taxon>Sar</taxon>
        <taxon>Stramenopiles</taxon>
        <taxon>Oomycota</taxon>
        <taxon>Peronosporomycetes</taxon>
        <taxon>Pythiales</taxon>
        <taxon>Pythiaceae</taxon>
        <taxon>Pythium</taxon>
    </lineage>
</organism>
<protein>
    <submittedName>
        <fullName evidence="1">Uncharacterized protein</fullName>
    </submittedName>
</protein>
<evidence type="ECO:0000313" key="2">
    <source>
        <dbReference type="Proteomes" id="UP001209570"/>
    </source>
</evidence>
<accession>A0AAD5QBX0</accession>
<dbReference type="Proteomes" id="UP001209570">
    <property type="component" value="Unassembled WGS sequence"/>
</dbReference>
<dbReference type="EMBL" id="JAKCXM010000022">
    <property type="protein sequence ID" value="KAJ0407329.1"/>
    <property type="molecule type" value="Genomic_DNA"/>
</dbReference>
<dbReference type="AlphaFoldDB" id="A0AAD5QBX0"/>
<comment type="caution">
    <text evidence="1">The sequence shown here is derived from an EMBL/GenBank/DDBJ whole genome shotgun (WGS) entry which is preliminary data.</text>
</comment>